<name>A0A179BYV4_RHILE</name>
<sequence length="233" mass="24982">MNQRGKIAATIASTLAAVTTTMPVFAADRSPTVVELFTSQGCSSCPPANANLIKISSRPDVLALSFSVTYWDYLGWKDTYGKPEYTQRQVDYEPALRQAGPFTPQMVVNGTTTTVGNRLSDVEALLSQARPAKGPSLALDHDRIEIGGTSNVANAADVWLVRYDPRIESVPVARGENEGNTLPHTHVVHRLDRLGIWNGSKASFPLPLSESGLKTAILVQAPNGGPILSAITD</sequence>
<dbReference type="RefSeq" id="WP_064246067.1">
    <property type="nucleotide sequence ID" value="NZ_CAXURF020000001.1"/>
</dbReference>
<reference evidence="2" key="1">
    <citation type="submission" date="2016-04" db="EMBL/GenBank/DDBJ databases">
        <title>Fast-growing isolate from the root nodules of Vavilovia formosa.</title>
        <authorList>
            <person name="Kimeklis A."/>
            <person name="Safronova V."/>
            <person name="Belimov A."/>
            <person name="Andronov E."/>
        </authorList>
    </citation>
    <scope>NUCLEOTIDE SEQUENCE [LARGE SCALE GENOMIC DNA]</scope>
    <source>
        <strain evidence="2">Vaf-46</strain>
    </source>
</reference>
<evidence type="ECO:0000256" key="1">
    <source>
        <dbReference type="SAM" id="SignalP"/>
    </source>
</evidence>
<dbReference type="PANTHER" id="PTHR36057:SF1">
    <property type="entry name" value="LIPOPROTEIN LIPID ATTACHMENT SITE-LIKE PROTEIN, PUTATIVE (DUF1223)-RELATED"/>
    <property type="match status" value="1"/>
</dbReference>
<dbReference type="PANTHER" id="PTHR36057">
    <property type="match status" value="1"/>
</dbReference>
<organism evidence="2">
    <name type="scientific">Rhizobium leguminosarum</name>
    <dbReference type="NCBI Taxonomy" id="384"/>
    <lineage>
        <taxon>Bacteria</taxon>
        <taxon>Pseudomonadati</taxon>
        <taxon>Pseudomonadota</taxon>
        <taxon>Alphaproteobacteria</taxon>
        <taxon>Hyphomicrobiales</taxon>
        <taxon>Rhizobiaceae</taxon>
        <taxon>Rhizobium/Agrobacterium group</taxon>
        <taxon>Rhizobium</taxon>
    </lineage>
</organism>
<feature type="chain" id="PRO_5008099830" description="DUF1223 domain-containing protein" evidence="1">
    <location>
        <begin position="27"/>
        <end position="233"/>
    </location>
</feature>
<gene>
    <name evidence="2" type="ORF">A4U53_15350</name>
</gene>
<dbReference type="SUPFAM" id="SSF52833">
    <property type="entry name" value="Thioredoxin-like"/>
    <property type="match status" value="1"/>
</dbReference>
<dbReference type="InterPro" id="IPR036249">
    <property type="entry name" value="Thioredoxin-like_sf"/>
</dbReference>
<dbReference type="InterPro" id="IPR010634">
    <property type="entry name" value="DUF1223"/>
</dbReference>
<comment type="caution">
    <text evidence="2">The sequence shown here is derived from an EMBL/GenBank/DDBJ whole genome shotgun (WGS) entry which is preliminary data.</text>
</comment>
<dbReference type="Pfam" id="PF06764">
    <property type="entry name" value="DUF1223"/>
    <property type="match status" value="1"/>
</dbReference>
<protein>
    <recommendedName>
        <fullName evidence="3">DUF1223 domain-containing protein</fullName>
    </recommendedName>
</protein>
<dbReference type="AlphaFoldDB" id="A0A179BYV4"/>
<keyword evidence="1" id="KW-0732">Signal</keyword>
<evidence type="ECO:0000313" key="2">
    <source>
        <dbReference type="EMBL" id="OAP96234.1"/>
    </source>
</evidence>
<feature type="signal peptide" evidence="1">
    <location>
        <begin position="1"/>
        <end position="26"/>
    </location>
</feature>
<accession>A0A179BYV4</accession>
<dbReference type="EMBL" id="LWBS01000066">
    <property type="protein sequence ID" value="OAP96234.1"/>
    <property type="molecule type" value="Genomic_DNA"/>
</dbReference>
<proteinExistence type="predicted"/>
<evidence type="ECO:0008006" key="3">
    <source>
        <dbReference type="Google" id="ProtNLM"/>
    </source>
</evidence>